<feature type="region of interest" description="Disordered" evidence="9">
    <location>
        <begin position="694"/>
        <end position="736"/>
    </location>
</feature>
<dbReference type="PANTHER" id="PTHR23421">
    <property type="entry name" value="BETA-GALACTOSIDASE RELATED"/>
    <property type="match status" value="1"/>
</dbReference>
<comment type="catalytic activity">
    <reaction evidence="1 7">
        <text>Hydrolysis of terminal non-reducing beta-D-galactose residues in beta-D-galactosides.</text>
        <dbReference type="EC" id="3.2.1.23"/>
    </reaction>
</comment>
<dbReference type="EMBL" id="OIVN01000005">
    <property type="protein sequence ID" value="SPC72432.1"/>
    <property type="molecule type" value="Genomic_DNA"/>
</dbReference>
<dbReference type="PROSITE" id="PS01182">
    <property type="entry name" value="GLYCOSYL_HYDROL_F35"/>
    <property type="match status" value="1"/>
</dbReference>
<evidence type="ECO:0000256" key="8">
    <source>
        <dbReference type="RuleBase" id="RU003679"/>
    </source>
</evidence>
<evidence type="ECO:0000256" key="7">
    <source>
        <dbReference type="RuleBase" id="RU000675"/>
    </source>
</evidence>
<evidence type="ECO:0000256" key="3">
    <source>
        <dbReference type="ARBA" id="ARBA00012756"/>
    </source>
</evidence>
<accession>A0A2N9ECB8</accession>
<dbReference type="InterPro" id="IPR031330">
    <property type="entry name" value="Gly_Hdrlase_35_cat"/>
</dbReference>
<keyword evidence="5 7" id="KW-0378">Hydrolase</keyword>
<evidence type="ECO:0000256" key="10">
    <source>
        <dbReference type="SAM" id="SignalP"/>
    </source>
</evidence>
<dbReference type="InterPro" id="IPR001584">
    <property type="entry name" value="Integrase_cat-core"/>
</dbReference>
<keyword evidence="4 10" id="KW-0732">Signal</keyword>
<evidence type="ECO:0000256" key="1">
    <source>
        <dbReference type="ARBA" id="ARBA00001412"/>
    </source>
</evidence>
<dbReference type="Gene3D" id="2.60.120.260">
    <property type="entry name" value="Galactose-binding domain-like"/>
    <property type="match status" value="1"/>
</dbReference>
<dbReference type="SUPFAM" id="SSF54160">
    <property type="entry name" value="Chromo domain-like"/>
    <property type="match status" value="1"/>
</dbReference>
<dbReference type="CDD" id="cd00303">
    <property type="entry name" value="retropepsin_like"/>
    <property type="match status" value="1"/>
</dbReference>
<dbReference type="SUPFAM" id="SSF51445">
    <property type="entry name" value="(Trans)glycosidases"/>
    <property type="match status" value="1"/>
</dbReference>
<name>A0A2N9ECB8_FAGSY</name>
<organism evidence="12">
    <name type="scientific">Fagus sylvatica</name>
    <name type="common">Beechnut</name>
    <dbReference type="NCBI Taxonomy" id="28930"/>
    <lineage>
        <taxon>Eukaryota</taxon>
        <taxon>Viridiplantae</taxon>
        <taxon>Streptophyta</taxon>
        <taxon>Embryophyta</taxon>
        <taxon>Tracheophyta</taxon>
        <taxon>Spermatophyta</taxon>
        <taxon>Magnoliopsida</taxon>
        <taxon>eudicotyledons</taxon>
        <taxon>Gunneridae</taxon>
        <taxon>Pentapetalae</taxon>
        <taxon>rosids</taxon>
        <taxon>fabids</taxon>
        <taxon>Fagales</taxon>
        <taxon>Fagaceae</taxon>
        <taxon>Fagus</taxon>
    </lineage>
</organism>
<dbReference type="FunFam" id="3.20.20.80:FF:000006">
    <property type="entry name" value="Beta-galactosidase"/>
    <property type="match status" value="1"/>
</dbReference>
<evidence type="ECO:0000256" key="5">
    <source>
        <dbReference type="ARBA" id="ARBA00022801"/>
    </source>
</evidence>
<feature type="chain" id="PRO_5014867150" description="Beta-galactosidase" evidence="10">
    <location>
        <begin position="20"/>
        <end position="1960"/>
    </location>
</feature>
<evidence type="ECO:0000256" key="6">
    <source>
        <dbReference type="ARBA" id="ARBA00023295"/>
    </source>
</evidence>
<feature type="domain" description="Integrase catalytic" evidence="11">
    <location>
        <begin position="1166"/>
        <end position="1351"/>
    </location>
</feature>
<evidence type="ECO:0000256" key="4">
    <source>
        <dbReference type="ARBA" id="ARBA00022729"/>
    </source>
</evidence>
<dbReference type="Pfam" id="PF01301">
    <property type="entry name" value="Glyco_hydro_35"/>
    <property type="match status" value="1"/>
</dbReference>
<dbReference type="SUPFAM" id="SSF53098">
    <property type="entry name" value="Ribonuclease H-like"/>
    <property type="match status" value="1"/>
</dbReference>
<protein>
    <recommendedName>
        <fullName evidence="3 7">Beta-galactosidase</fullName>
        <ecNumber evidence="3 7">3.2.1.23</ecNumber>
    </recommendedName>
</protein>
<sequence>MKLFCFIVIFFFCFTLSLAGNVTYDHRSLIINGQHKLLISASIHYPRSVPAMWPGLVQTAKEGGVDVIETYVFWNGHELSPGNYYFGGRYDLVKFANIVQQAGLYLILRIGPFVAAEWNFGGIPVWLHYVPGTVFRTDNEPFKYYMQKFTTYIVNLMKQEKLFASQGGPIILAQIENEYGYYESAYGDGGKRYAMWAASMAVSQNIGVPWIMCQQFDAPDTVIDTCNSFYCDQFKPLSPNKPKIWTENWPGWFKTFGGRDPHRPAEDVAFSVARFFQKGGSVQNYYMYHGGTNFGRTAGGPFITTSYDYDAPIDEYGLPRFPKWGHLKELHGAIKLCEHALLNSEPIHVSLGPSQEADVYTESSGACAAFIANTDDKNDKTVEFRNVSYHLPAWSVSILPDCKNVVFNTAKVRAQTTVVEMAPEDLQPAAASPDKGIEALKWEVFVEKPGIWGEADFTKNGFVDHINTTKDTTDYLWYTTSHGHHSSLKVSFEIELGSLDFKMVSEPPLGCWARSLSSIVVHVFDDHVLRPQPSHIRGAGVPIGVLDEGLQRLQTQIDGHSGAFEQLYTKFDWIEAKLDNGFDNLQAMMRELLLKQPGVEQPAVQPVVEQPAVQPRQGEHTPNRVQVNLGEQIPRAPREIHGVPLGAEMRNAMPMRPLNQDFRAQANQPRVGMQMGEFFENGQNGPILGEFGDPIEERGNGRNNARKEARKAAGQQGQQAQLEPILGDFGDPIEERRNVGNNARFMPPFQGHFDAPYEEPWLGRRQGRQQGQQAQPQRHASQAREPRNAPWPQGDVVEPWYDHGGGRGNWGRARNYQGPQDRDPYGKNQDPLQRQQGRQAREPRAMELEFPRFKGGDPTSWMFKAIQYFEYYQVHDASKVMHASYHLDDDALIWFQSCEHDLGCWDNFARAIQLRFGPPSYDDPMELLIKLKHVNSIEEYKGLFESLSNRIRNLSSMHKLNCFMSGLKDEVRLAIKMQGPRTLGEAYALAKIQEQYLANVKRSTRPSCEANKDNWEQHSSQQVAAQFGPKVAAQIDPKVAECDPKVAAQIVPKVAAQIDPKVAECDPKVAAQIVPKVAAQIDPKVAECDPKVANGQVIRTLGECKEVKFKMQGLHLKLTFNLLELRGCGIVLGTQWLSTLGMINWDFKNLMMGFMHEGRQVWLQGLKEKPNLIQGSKDFKGKATMKGLLFQIMPCELASIQEEIGAPIRELVEEFPQVFEEPEGLPPKRNHEHQILLKHETNKPAGLLQPLGIPPRPWHFHYERDTAFTSLFWEELFRRQGVDLTMSSSYHPQFDEPTEVVNKSLEHYLRAIIADKPSLWVEWLPLAEYWFNSNYHTSTKLSPFEALYGYLPPRQQVVGLLEHNLVAAQARMKQQVDKHRAEMEFEFGDWVFLRIQPFKQKSMRKKLGKLSPKFYEPYKVIQRVGMVAYKLELPEGACIHPVFHVSFLKVKLGKTITPISRLPPTNALGHLAPQPAKILETQTIKKRRLPTVTEVLVQWEGGDPDDATWELLFKLQEDYPHLVGKALVQVVKGWAALVLGGWEDFPVYGGIGLLVGILELLKLGVFCYSGISKERRFQGSLVSEGVVFDTPAMEEFSDFIDGLNSGIGYKRQQLELSCRLMMRRKALSLSPESTSCFDKEEVLQVVKDLQGDKAPGPDGFTWLSSRNEVAALKLSSVQFSSGYGSPEGFFSVEGFDRGILSPLYFSPIWRVNMAKSEMVPVGEVQNIAELADSLCCHIGGLPLSYLGMPLGASYKAVAVWNPILEKLERRLSGWQKLYLSKGGRLTLLKSTLSSLPTYFLSLFTIPISVVRKIEKLQRDFLWGDMGDEVKHHLVGWDKVCTPKEVGGLGVGALNLFEVRMVVGSGKVLCLNLSFPPTLFTCSSNRDATIAEVLSGPNSRGVREWNVTFVRDFNDWEVDVVAEFFQFLHSHMVPNAAPPDELRWKQCKDGVFTSRISLCLD</sequence>
<evidence type="ECO:0000259" key="11">
    <source>
        <dbReference type="PROSITE" id="PS50994"/>
    </source>
</evidence>
<dbReference type="Pfam" id="PF17834">
    <property type="entry name" value="GHD"/>
    <property type="match status" value="1"/>
</dbReference>
<keyword evidence="6 7" id="KW-0326">Glycosidase</keyword>
<feature type="compositionally biased region" description="Low complexity" evidence="9">
    <location>
        <begin position="712"/>
        <end position="721"/>
    </location>
</feature>
<dbReference type="InterPro" id="IPR036397">
    <property type="entry name" value="RNaseH_sf"/>
</dbReference>
<reference evidence="12" key="1">
    <citation type="submission" date="2018-02" db="EMBL/GenBank/DDBJ databases">
        <authorList>
            <person name="Cohen D.B."/>
            <person name="Kent A.D."/>
        </authorList>
    </citation>
    <scope>NUCLEOTIDE SEQUENCE</scope>
</reference>
<dbReference type="InterPro" id="IPR017853">
    <property type="entry name" value="GH"/>
</dbReference>
<evidence type="ECO:0000256" key="9">
    <source>
        <dbReference type="SAM" id="MobiDB-lite"/>
    </source>
</evidence>
<dbReference type="Pfam" id="PF19259">
    <property type="entry name" value="Ty3_capsid"/>
    <property type="match status" value="1"/>
</dbReference>
<dbReference type="InterPro" id="IPR041392">
    <property type="entry name" value="GHD"/>
</dbReference>
<dbReference type="FunFam" id="2.60.120.260:FF:000142">
    <property type="entry name" value="Beta-galactosidase"/>
    <property type="match status" value="1"/>
</dbReference>
<feature type="compositionally biased region" description="Low complexity" evidence="9">
    <location>
        <begin position="768"/>
        <end position="780"/>
    </location>
</feature>
<feature type="signal peptide" evidence="10">
    <location>
        <begin position="1"/>
        <end position="19"/>
    </location>
</feature>
<dbReference type="InterPro" id="IPR019801">
    <property type="entry name" value="Glyco_hydro_35_CS"/>
</dbReference>
<feature type="compositionally biased region" description="Basic and acidic residues" evidence="9">
    <location>
        <begin position="695"/>
        <end position="711"/>
    </location>
</feature>
<evidence type="ECO:0000313" key="12">
    <source>
        <dbReference type="EMBL" id="SPC72432.1"/>
    </source>
</evidence>
<dbReference type="EC" id="3.2.1.23" evidence="3 7"/>
<dbReference type="InterPro" id="IPR056924">
    <property type="entry name" value="SH3_Tf2-1"/>
</dbReference>
<dbReference type="InterPro" id="IPR045358">
    <property type="entry name" value="Ty3_capsid"/>
</dbReference>
<proteinExistence type="inferred from homology"/>
<dbReference type="Gene3D" id="3.20.20.80">
    <property type="entry name" value="Glycosidases"/>
    <property type="match status" value="1"/>
</dbReference>
<dbReference type="InterPro" id="IPR016197">
    <property type="entry name" value="Chromo-like_dom_sf"/>
</dbReference>
<dbReference type="InterPro" id="IPR012337">
    <property type="entry name" value="RNaseH-like_sf"/>
</dbReference>
<dbReference type="Gene3D" id="3.30.420.10">
    <property type="entry name" value="Ribonuclease H-like superfamily/Ribonuclease H"/>
    <property type="match status" value="1"/>
</dbReference>
<evidence type="ECO:0000256" key="2">
    <source>
        <dbReference type="ARBA" id="ARBA00009809"/>
    </source>
</evidence>
<dbReference type="Pfam" id="PF24626">
    <property type="entry name" value="SH3_Tf2-1"/>
    <property type="match status" value="1"/>
</dbReference>
<feature type="region of interest" description="Disordered" evidence="9">
    <location>
        <begin position="765"/>
        <end position="843"/>
    </location>
</feature>
<dbReference type="GO" id="GO:0005975">
    <property type="term" value="P:carbohydrate metabolic process"/>
    <property type="evidence" value="ECO:0007669"/>
    <property type="project" value="InterPro"/>
</dbReference>
<dbReference type="PROSITE" id="PS50994">
    <property type="entry name" value="INTEGRASE"/>
    <property type="match status" value="1"/>
</dbReference>
<dbReference type="InterPro" id="IPR001944">
    <property type="entry name" value="Glycoside_Hdrlase_35"/>
</dbReference>
<dbReference type="GO" id="GO:0003676">
    <property type="term" value="F:nucleic acid binding"/>
    <property type="evidence" value="ECO:0007669"/>
    <property type="project" value="InterPro"/>
</dbReference>
<gene>
    <name evidence="12" type="ORF">FSB_LOCUS314</name>
</gene>
<dbReference type="GO" id="GO:0015074">
    <property type="term" value="P:DNA integration"/>
    <property type="evidence" value="ECO:0007669"/>
    <property type="project" value="InterPro"/>
</dbReference>
<comment type="similarity">
    <text evidence="2 8">Belongs to the glycosyl hydrolase 35 family.</text>
</comment>
<dbReference type="PRINTS" id="PR00742">
    <property type="entry name" value="GLHYDRLASE35"/>
</dbReference>
<dbReference type="GO" id="GO:0004565">
    <property type="term" value="F:beta-galactosidase activity"/>
    <property type="evidence" value="ECO:0007669"/>
    <property type="project" value="UniProtKB-EC"/>
</dbReference>